<organism evidence="1 2">
    <name type="scientific">Rangifer tarandus platyrhynchus</name>
    <name type="common">Svalbard reindeer</name>
    <dbReference type="NCBI Taxonomy" id="3082113"/>
    <lineage>
        <taxon>Eukaryota</taxon>
        <taxon>Metazoa</taxon>
        <taxon>Chordata</taxon>
        <taxon>Craniata</taxon>
        <taxon>Vertebrata</taxon>
        <taxon>Euteleostomi</taxon>
        <taxon>Mammalia</taxon>
        <taxon>Eutheria</taxon>
        <taxon>Laurasiatheria</taxon>
        <taxon>Artiodactyla</taxon>
        <taxon>Ruminantia</taxon>
        <taxon>Pecora</taxon>
        <taxon>Cervidae</taxon>
        <taxon>Odocoileinae</taxon>
        <taxon>Rangifer</taxon>
    </lineage>
</organism>
<proteinExistence type="predicted"/>
<reference evidence="1" key="2">
    <citation type="submission" date="2025-03" db="EMBL/GenBank/DDBJ databases">
        <authorList>
            <consortium name="ELIXIR-Norway"/>
            <consortium name="Elixir Norway"/>
        </authorList>
    </citation>
    <scope>NUCLEOTIDE SEQUENCE</scope>
</reference>
<reference evidence="1" key="1">
    <citation type="submission" date="2023-05" db="EMBL/GenBank/DDBJ databases">
        <authorList>
            <consortium name="ELIXIR-Norway"/>
        </authorList>
    </citation>
    <scope>NUCLEOTIDE SEQUENCE</scope>
</reference>
<protein>
    <submittedName>
        <fullName evidence="1">Uncharacterized protein</fullName>
    </submittedName>
</protein>
<accession>A0AC59ZGM2</accession>
<dbReference type="EMBL" id="OX596087">
    <property type="protein sequence ID" value="CAN0422274.1"/>
    <property type="molecule type" value="Genomic_DNA"/>
</dbReference>
<sequence length="99" mass="10914">MEQRANVSDLASTGLALRLLRELAVPVRGVDEGKLKQKCSSLMLYPILCDPMGYSPSSFVQGILQARILEWVAISFSRGSSRTRDQTRVSCIANRLATN</sequence>
<gene>
    <name evidence="1" type="ORF">MRATA1EN22A_LOCUS18314</name>
</gene>
<name>A0AC59ZGM2_RANTA</name>
<evidence type="ECO:0000313" key="2">
    <source>
        <dbReference type="Proteomes" id="UP001162501"/>
    </source>
</evidence>
<evidence type="ECO:0000313" key="1">
    <source>
        <dbReference type="EMBL" id="CAN0422274.1"/>
    </source>
</evidence>
<dbReference type="Proteomes" id="UP001162501">
    <property type="component" value="Chromosome 3"/>
</dbReference>